<dbReference type="PANTHER" id="PTHR42789">
    <property type="entry name" value="D-ISOMER SPECIFIC 2-HYDROXYACID DEHYDROGENASE FAMILY PROTEIN (AFU_ORTHOLOGUE AFUA_6G10090)"/>
    <property type="match status" value="1"/>
</dbReference>
<comment type="caution">
    <text evidence="8">The sequence shown here is derived from an EMBL/GenBank/DDBJ whole genome shotgun (WGS) entry which is preliminary data.</text>
</comment>
<evidence type="ECO:0000313" key="8">
    <source>
        <dbReference type="EMBL" id="RKX67361.1"/>
    </source>
</evidence>
<evidence type="ECO:0000259" key="7">
    <source>
        <dbReference type="Pfam" id="PF02826"/>
    </source>
</evidence>
<dbReference type="PROSITE" id="PS00671">
    <property type="entry name" value="D_2_HYDROXYACID_DH_3"/>
    <property type="match status" value="1"/>
</dbReference>
<evidence type="ECO:0000256" key="5">
    <source>
        <dbReference type="RuleBase" id="RU003719"/>
    </source>
</evidence>
<gene>
    <name evidence="8" type="ORF">DRP44_02480</name>
</gene>
<name>A0A660S9K3_UNCT6</name>
<dbReference type="InterPro" id="IPR006140">
    <property type="entry name" value="D-isomer_DH_NAD-bd"/>
</dbReference>
<dbReference type="Pfam" id="PF02826">
    <property type="entry name" value="2-Hacid_dh_C"/>
    <property type="match status" value="1"/>
</dbReference>
<organism evidence="8 9">
    <name type="scientific">candidate division TA06 bacterium</name>
    <dbReference type="NCBI Taxonomy" id="2250710"/>
    <lineage>
        <taxon>Bacteria</taxon>
        <taxon>Bacteria division TA06</taxon>
    </lineage>
</organism>
<reference evidence="8 9" key="1">
    <citation type="submission" date="2018-06" db="EMBL/GenBank/DDBJ databases">
        <title>Extensive metabolic versatility and redundancy in microbially diverse, dynamic hydrothermal sediments.</title>
        <authorList>
            <person name="Dombrowski N."/>
            <person name="Teske A."/>
            <person name="Baker B.J."/>
        </authorList>
    </citation>
    <scope>NUCLEOTIDE SEQUENCE [LARGE SCALE GENOMIC DNA]</scope>
    <source>
        <strain evidence="8">B35_G9</strain>
    </source>
</reference>
<keyword evidence="2" id="KW-0028">Amino-acid biosynthesis</keyword>
<feature type="domain" description="D-isomer specific 2-hydroxyacid dehydrogenase catalytic" evidence="6">
    <location>
        <begin position="3"/>
        <end position="296"/>
    </location>
</feature>
<feature type="domain" description="D-isomer specific 2-hydroxyacid dehydrogenase NAD-binding" evidence="7">
    <location>
        <begin position="105"/>
        <end position="276"/>
    </location>
</feature>
<dbReference type="SUPFAM" id="SSF52283">
    <property type="entry name" value="Formate/glycerate dehydrogenase catalytic domain-like"/>
    <property type="match status" value="1"/>
</dbReference>
<evidence type="ECO:0000259" key="6">
    <source>
        <dbReference type="Pfam" id="PF00389"/>
    </source>
</evidence>
<dbReference type="InterPro" id="IPR029752">
    <property type="entry name" value="D-isomer_DH_CS1"/>
</dbReference>
<dbReference type="Proteomes" id="UP000282321">
    <property type="component" value="Unassembled WGS sequence"/>
</dbReference>
<dbReference type="Gene3D" id="3.40.50.720">
    <property type="entry name" value="NAD(P)-binding Rossmann-like Domain"/>
    <property type="match status" value="2"/>
</dbReference>
<dbReference type="GO" id="GO:0016616">
    <property type="term" value="F:oxidoreductase activity, acting on the CH-OH group of donors, NAD or NADP as acceptor"/>
    <property type="evidence" value="ECO:0007669"/>
    <property type="project" value="InterPro"/>
</dbReference>
<accession>A0A660S9K3</accession>
<dbReference type="PANTHER" id="PTHR42789:SF1">
    <property type="entry name" value="D-ISOMER SPECIFIC 2-HYDROXYACID DEHYDROGENASE FAMILY PROTEIN (AFU_ORTHOLOGUE AFUA_6G10090)"/>
    <property type="match status" value="1"/>
</dbReference>
<evidence type="ECO:0000256" key="1">
    <source>
        <dbReference type="ARBA" id="ARBA00005854"/>
    </source>
</evidence>
<comment type="similarity">
    <text evidence="1 5">Belongs to the D-isomer specific 2-hydroxyacid dehydrogenase family.</text>
</comment>
<dbReference type="InterPro" id="IPR006139">
    <property type="entry name" value="D-isomer_2_OHA_DH_cat_dom"/>
</dbReference>
<sequence>MKILVSDKIADSAIEGIKSLGHDVTVKTGMSSEELETVIPEFECIIVRSATKVRKPIIDVAKNLKLIIRGGVGLDNIDVDYAKSKGIEVKNTPAASSISVAELTIGHLLAVARHIPYGTMSLKNGKWEKKSLKGIELYKKTLGIIGFGRIGRELAKRALGFDMNVIAYDPFVKETDMNVKLVELNELLKTADFISMHLPHTDQTHHMISKEQFDMMKDGAIFVNCARGGVVNEVALYEALKSGKLYGAALDVFEKEPPESSPLFDFNNFNCTPHLGATTKEGQDRVGDEIIKILKNY</sequence>
<dbReference type="InterPro" id="IPR036291">
    <property type="entry name" value="NAD(P)-bd_dom_sf"/>
</dbReference>
<dbReference type="Pfam" id="PF00389">
    <property type="entry name" value="2-Hacid_dh"/>
    <property type="match status" value="1"/>
</dbReference>
<protein>
    <submittedName>
        <fullName evidence="8">3-phosphoglycerate dehydrogenase</fullName>
    </submittedName>
</protein>
<dbReference type="GO" id="GO:0008652">
    <property type="term" value="P:amino acid biosynthetic process"/>
    <property type="evidence" value="ECO:0007669"/>
    <property type="project" value="UniProtKB-KW"/>
</dbReference>
<dbReference type="GO" id="GO:0051287">
    <property type="term" value="F:NAD binding"/>
    <property type="evidence" value="ECO:0007669"/>
    <property type="project" value="InterPro"/>
</dbReference>
<dbReference type="EMBL" id="QNBC01000021">
    <property type="protein sequence ID" value="RKX67361.1"/>
    <property type="molecule type" value="Genomic_DNA"/>
</dbReference>
<dbReference type="AlphaFoldDB" id="A0A660S9K3"/>
<dbReference type="InterPro" id="IPR029753">
    <property type="entry name" value="D-isomer_DH_CS"/>
</dbReference>
<keyword evidence="3 5" id="KW-0560">Oxidoreductase</keyword>
<evidence type="ECO:0000256" key="2">
    <source>
        <dbReference type="ARBA" id="ARBA00022605"/>
    </source>
</evidence>
<evidence type="ECO:0000256" key="3">
    <source>
        <dbReference type="ARBA" id="ARBA00023002"/>
    </source>
</evidence>
<proteinExistence type="inferred from homology"/>
<dbReference type="InterPro" id="IPR050857">
    <property type="entry name" value="D-2-hydroxyacid_DH"/>
</dbReference>
<keyword evidence="4" id="KW-0520">NAD</keyword>
<dbReference type="SUPFAM" id="SSF51735">
    <property type="entry name" value="NAD(P)-binding Rossmann-fold domains"/>
    <property type="match status" value="1"/>
</dbReference>
<evidence type="ECO:0000313" key="9">
    <source>
        <dbReference type="Proteomes" id="UP000282321"/>
    </source>
</evidence>
<dbReference type="FunFam" id="3.40.50.720:FF:000021">
    <property type="entry name" value="D-3-phosphoglycerate dehydrogenase"/>
    <property type="match status" value="1"/>
</dbReference>
<dbReference type="PROSITE" id="PS00065">
    <property type="entry name" value="D_2_HYDROXYACID_DH_1"/>
    <property type="match status" value="1"/>
</dbReference>
<dbReference type="CDD" id="cd05303">
    <property type="entry name" value="PGDH_2"/>
    <property type="match status" value="1"/>
</dbReference>
<evidence type="ECO:0000256" key="4">
    <source>
        <dbReference type="ARBA" id="ARBA00023027"/>
    </source>
</evidence>